<evidence type="ECO:0000313" key="8">
    <source>
        <dbReference type="Proteomes" id="UP000484842"/>
    </source>
</evidence>
<dbReference type="InterPro" id="IPR011257">
    <property type="entry name" value="DNA_glycosylase"/>
</dbReference>
<dbReference type="PANTHER" id="PTHR43003:SF5">
    <property type="entry name" value="DNA-3-METHYLADENINE GLYCOSYLASE"/>
    <property type="match status" value="1"/>
</dbReference>
<dbReference type="InterPro" id="IPR051912">
    <property type="entry name" value="Alkylbase_DNA_Glycosylase/TA"/>
</dbReference>
<reference evidence="7 8" key="1">
    <citation type="submission" date="2019-10" db="EMBL/GenBank/DDBJ databases">
        <title>Deinococcus sp. isolated from soil.</title>
        <authorList>
            <person name="Li Y."/>
            <person name="Wang J."/>
        </authorList>
    </citation>
    <scope>NUCLEOTIDE SEQUENCE [LARGE SCALE GENOMIC DNA]</scope>
    <source>
        <strain evidence="7 8">SDU3-2</strain>
    </source>
</reference>
<dbReference type="AlphaFoldDB" id="A0A7X1NYT6"/>
<dbReference type="GO" id="GO:0005737">
    <property type="term" value="C:cytoplasm"/>
    <property type="evidence" value="ECO:0007669"/>
    <property type="project" value="TreeGrafter"/>
</dbReference>
<protein>
    <recommendedName>
        <fullName evidence="3">DNA-3-methyladenine glycosylase II</fullName>
        <ecNumber evidence="3">3.2.2.21</ecNumber>
    </recommendedName>
</protein>
<dbReference type="GO" id="GO:0006285">
    <property type="term" value="P:base-excision repair, AP site formation"/>
    <property type="evidence" value="ECO:0007669"/>
    <property type="project" value="TreeGrafter"/>
</dbReference>
<keyword evidence="5" id="KW-0234">DNA repair</keyword>
<dbReference type="SUPFAM" id="SSF48150">
    <property type="entry name" value="DNA-glycosylase"/>
    <property type="match status" value="1"/>
</dbReference>
<sequence>MLPVPPSSDPLFPDHPEGRAFLVRDPVLGGVIATLGPLAPLTPTPDPFGTLIRSVIGQQLSVTAADRIAERVGTALGEVTPGALGAAAPGSLRALGLSWAKVRTVQALAGAAQSGQVDFAHLGTLPDEAVIAALTPLPGIGRWTAEMFLIFGLARPDVFSHGDLILRQGVGRLAPGADARAVVKAWSPWRTLAARALWADHHARQARGRRFPDPQ</sequence>
<dbReference type="GO" id="GO:0008725">
    <property type="term" value="F:DNA-3-methyladenine glycosylase activity"/>
    <property type="evidence" value="ECO:0007669"/>
    <property type="project" value="TreeGrafter"/>
</dbReference>
<dbReference type="Proteomes" id="UP000484842">
    <property type="component" value="Unassembled WGS sequence"/>
</dbReference>
<evidence type="ECO:0000256" key="3">
    <source>
        <dbReference type="ARBA" id="ARBA00012000"/>
    </source>
</evidence>
<dbReference type="Pfam" id="PF00730">
    <property type="entry name" value="HhH-GPD"/>
    <property type="match status" value="1"/>
</dbReference>
<comment type="caution">
    <text evidence="7">The sequence shown here is derived from an EMBL/GenBank/DDBJ whole genome shotgun (WGS) entry which is preliminary data.</text>
</comment>
<comment type="catalytic activity">
    <reaction evidence="1">
        <text>Hydrolysis of alkylated DNA, releasing 3-methyladenine, 3-methylguanine, 7-methylguanine and 7-methyladenine.</text>
        <dbReference type="EC" id="3.2.2.21"/>
    </reaction>
</comment>
<dbReference type="InterPro" id="IPR003265">
    <property type="entry name" value="HhH-GPD_domain"/>
</dbReference>
<dbReference type="RefSeq" id="WP_152872599.1">
    <property type="nucleotide sequence ID" value="NZ_WBSL01000021.1"/>
</dbReference>
<dbReference type="FunFam" id="1.10.340.30:FF:000004">
    <property type="entry name" value="DNA-3-methyladenine glycosylase II"/>
    <property type="match status" value="1"/>
</dbReference>
<evidence type="ECO:0000313" key="7">
    <source>
        <dbReference type="EMBL" id="MPY68303.1"/>
    </source>
</evidence>
<evidence type="ECO:0000256" key="1">
    <source>
        <dbReference type="ARBA" id="ARBA00000086"/>
    </source>
</evidence>
<dbReference type="EC" id="3.2.2.21" evidence="3"/>
<dbReference type="SMART" id="SM00478">
    <property type="entry name" value="ENDO3c"/>
    <property type="match status" value="1"/>
</dbReference>
<dbReference type="GO" id="GO:0006307">
    <property type="term" value="P:DNA alkylation repair"/>
    <property type="evidence" value="ECO:0007669"/>
    <property type="project" value="TreeGrafter"/>
</dbReference>
<dbReference type="Gene3D" id="1.10.340.30">
    <property type="entry name" value="Hypothetical protein, domain 2"/>
    <property type="match status" value="1"/>
</dbReference>
<dbReference type="EMBL" id="WBSL01000021">
    <property type="protein sequence ID" value="MPY68303.1"/>
    <property type="molecule type" value="Genomic_DNA"/>
</dbReference>
<dbReference type="Gene3D" id="1.10.1670.40">
    <property type="match status" value="1"/>
</dbReference>
<comment type="similarity">
    <text evidence="2">Belongs to the alkylbase DNA glycosidase AlkA family.</text>
</comment>
<keyword evidence="8" id="KW-1185">Reference proteome</keyword>
<keyword evidence="4" id="KW-0227">DNA damage</keyword>
<evidence type="ECO:0000256" key="2">
    <source>
        <dbReference type="ARBA" id="ARBA00010817"/>
    </source>
</evidence>
<gene>
    <name evidence="7" type="ORF">F8S09_16740</name>
</gene>
<accession>A0A7X1NYT6</accession>
<evidence type="ECO:0000256" key="4">
    <source>
        <dbReference type="ARBA" id="ARBA00022763"/>
    </source>
</evidence>
<evidence type="ECO:0000259" key="6">
    <source>
        <dbReference type="SMART" id="SM00478"/>
    </source>
</evidence>
<proteinExistence type="inferred from homology"/>
<evidence type="ECO:0000256" key="5">
    <source>
        <dbReference type="ARBA" id="ARBA00023204"/>
    </source>
</evidence>
<dbReference type="CDD" id="cd00056">
    <property type="entry name" value="ENDO3c"/>
    <property type="match status" value="1"/>
</dbReference>
<dbReference type="GO" id="GO:0032131">
    <property type="term" value="F:alkylated DNA binding"/>
    <property type="evidence" value="ECO:0007669"/>
    <property type="project" value="TreeGrafter"/>
</dbReference>
<organism evidence="7 8">
    <name type="scientific">Deinococcus terrestris</name>
    <dbReference type="NCBI Taxonomy" id="2651870"/>
    <lineage>
        <taxon>Bacteria</taxon>
        <taxon>Thermotogati</taxon>
        <taxon>Deinococcota</taxon>
        <taxon>Deinococci</taxon>
        <taxon>Deinococcales</taxon>
        <taxon>Deinococcaceae</taxon>
        <taxon>Deinococcus</taxon>
    </lineage>
</organism>
<name>A0A7X1NYT6_9DEIO</name>
<dbReference type="GO" id="GO:0043916">
    <property type="term" value="F:DNA-7-methylguanine glycosylase activity"/>
    <property type="evidence" value="ECO:0007669"/>
    <property type="project" value="TreeGrafter"/>
</dbReference>
<feature type="domain" description="HhH-GPD" evidence="6">
    <location>
        <begin position="56"/>
        <end position="205"/>
    </location>
</feature>
<dbReference type="PANTHER" id="PTHR43003">
    <property type="entry name" value="DNA-3-METHYLADENINE GLYCOSYLASE"/>
    <property type="match status" value="1"/>
</dbReference>
<dbReference type="GO" id="GO:0032993">
    <property type="term" value="C:protein-DNA complex"/>
    <property type="evidence" value="ECO:0007669"/>
    <property type="project" value="TreeGrafter"/>
</dbReference>